<dbReference type="InterPro" id="IPR001296">
    <property type="entry name" value="Glyco_trans_1"/>
</dbReference>
<evidence type="ECO:0000259" key="2">
    <source>
        <dbReference type="Pfam" id="PF00534"/>
    </source>
</evidence>
<dbReference type="Proteomes" id="UP000005089">
    <property type="component" value="Unassembled WGS sequence"/>
</dbReference>
<protein>
    <submittedName>
        <fullName evidence="3">Glycosyltransferase, group 1 family protein</fullName>
        <ecNumber evidence="3">2.4.-.-</ecNumber>
    </submittedName>
</protein>
<evidence type="ECO:0000256" key="1">
    <source>
        <dbReference type="ARBA" id="ARBA00022679"/>
    </source>
</evidence>
<keyword evidence="3" id="KW-0328">Glycosyltransferase</keyword>
<dbReference type="HOGENOM" id="CLU_068046_0_0_4"/>
<dbReference type="eggNOG" id="COG0438">
    <property type="taxonomic scope" value="Bacteria"/>
</dbReference>
<dbReference type="CDD" id="cd03801">
    <property type="entry name" value="GT4_PimA-like"/>
    <property type="match status" value="1"/>
</dbReference>
<dbReference type="AlphaFoldDB" id="C3X7L9"/>
<dbReference type="EMBL" id="GG658170">
    <property type="protein sequence ID" value="EEO29195.1"/>
    <property type="molecule type" value="Genomic_DNA"/>
</dbReference>
<dbReference type="GO" id="GO:0016757">
    <property type="term" value="F:glycosyltransferase activity"/>
    <property type="evidence" value="ECO:0007669"/>
    <property type="project" value="UniProtKB-KW"/>
</dbReference>
<dbReference type="SUPFAM" id="SSF53756">
    <property type="entry name" value="UDP-Glycosyltransferase/glycogen phosphorylase"/>
    <property type="match status" value="1"/>
</dbReference>
<name>C3X7L9_OXAFO</name>
<dbReference type="PANTHER" id="PTHR46401:SF2">
    <property type="entry name" value="GLYCOSYLTRANSFERASE WBBK-RELATED"/>
    <property type="match status" value="1"/>
</dbReference>
<evidence type="ECO:0000313" key="4">
    <source>
        <dbReference type="Proteomes" id="UP000005089"/>
    </source>
</evidence>
<organism evidence="3 4">
    <name type="scientific">Oxalobacter formigenes OXCC13</name>
    <dbReference type="NCBI Taxonomy" id="556269"/>
    <lineage>
        <taxon>Bacteria</taxon>
        <taxon>Pseudomonadati</taxon>
        <taxon>Pseudomonadota</taxon>
        <taxon>Betaproteobacteria</taxon>
        <taxon>Burkholderiales</taxon>
        <taxon>Oxalobacteraceae</taxon>
        <taxon>Oxalobacter</taxon>
    </lineage>
</organism>
<evidence type="ECO:0000313" key="3">
    <source>
        <dbReference type="EMBL" id="EEO29195.1"/>
    </source>
</evidence>
<dbReference type="PANTHER" id="PTHR46401">
    <property type="entry name" value="GLYCOSYLTRANSFERASE WBBK-RELATED"/>
    <property type="match status" value="1"/>
</dbReference>
<sequence>MITRKVEWKENPSGVEFVVLPDRTPFSRFNNNRFEHQALNYVNENWPTIGISRVTGKVDVVISGGTHKVHLRDKGKRPGFFDRQVIANEEKLYGNAKVIIAHSNQIRNEIINEYKISPEKVKALYPSVDTAVFNLNARKNREKIREKLGVTSNQFVLLFPSNDHERKGARLILDALEGMDERLVLAVAGKNPLKGSHVLNLGFCENMPEIYAAADATILASVYEPFGLVGPESILCGTPVLLADTIGAVEVLSQPASYSFARNADALRELLLKMLDRFDSENLVIASPECCIHYPYSFDAYLDELIRLLES</sequence>
<dbReference type="EC" id="2.4.-.-" evidence="3"/>
<dbReference type="Gene3D" id="3.40.50.2000">
    <property type="entry name" value="Glycogen Phosphorylase B"/>
    <property type="match status" value="2"/>
</dbReference>
<reference evidence="3 4" key="1">
    <citation type="submission" date="2009-02" db="EMBL/GenBank/DDBJ databases">
        <title>The Genome Sequence of Oxalobacter formigenes OXCC13.</title>
        <authorList>
            <consortium name="The Broad Institute Genome Sequencing Platform"/>
            <person name="Ward D."/>
            <person name="Young S.K."/>
            <person name="Kodira C.D."/>
            <person name="Zeng Q."/>
            <person name="Koehrsen M."/>
            <person name="Alvarado L."/>
            <person name="Berlin A."/>
            <person name="Borenstein D."/>
            <person name="Chen Z."/>
            <person name="Engels R."/>
            <person name="Freedman E."/>
            <person name="Gellesch M."/>
            <person name="Goldberg J."/>
            <person name="Griggs A."/>
            <person name="Gujja S."/>
            <person name="Heiman D."/>
            <person name="Hepburn T."/>
            <person name="Howarth C."/>
            <person name="Jen D."/>
            <person name="Larson L."/>
            <person name="Lewis B."/>
            <person name="Mehta T."/>
            <person name="Park D."/>
            <person name="Pearson M."/>
            <person name="Roberts A."/>
            <person name="Saif S."/>
            <person name="Shea T."/>
            <person name="Shenoy N."/>
            <person name="Sisk P."/>
            <person name="Stolte C."/>
            <person name="Sykes S."/>
            <person name="Walk T."/>
            <person name="White J."/>
            <person name="Yandava C."/>
            <person name="Allison M.J."/>
            <person name="Lander E."/>
            <person name="Nusbaum C."/>
            <person name="Galagan J."/>
            <person name="Birren B."/>
        </authorList>
    </citation>
    <scope>NUCLEOTIDE SEQUENCE [LARGE SCALE GENOMIC DNA]</scope>
    <source>
        <strain evidence="3 4">OXCC13</strain>
    </source>
</reference>
<feature type="domain" description="Glycosyl transferase family 1" evidence="2">
    <location>
        <begin position="141"/>
        <end position="276"/>
    </location>
</feature>
<keyword evidence="1 3" id="KW-0808">Transferase</keyword>
<keyword evidence="4" id="KW-1185">Reference proteome</keyword>
<dbReference type="Pfam" id="PF00534">
    <property type="entry name" value="Glycos_transf_1"/>
    <property type="match status" value="1"/>
</dbReference>
<dbReference type="STRING" id="847.BRW83_2054"/>
<proteinExistence type="predicted"/>
<gene>
    <name evidence="3" type="ORF">OFBG_00223</name>
</gene>
<accession>C3X7L9</accession>